<dbReference type="OrthoDB" id="5598852at2759"/>
<organism evidence="2 3">
    <name type="scientific">Truncatella angustata</name>
    <dbReference type="NCBI Taxonomy" id="152316"/>
    <lineage>
        <taxon>Eukaryota</taxon>
        <taxon>Fungi</taxon>
        <taxon>Dikarya</taxon>
        <taxon>Ascomycota</taxon>
        <taxon>Pezizomycotina</taxon>
        <taxon>Sordariomycetes</taxon>
        <taxon>Xylariomycetidae</taxon>
        <taxon>Amphisphaeriales</taxon>
        <taxon>Sporocadaceae</taxon>
        <taxon>Truncatella</taxon>
    </lineage>
</organism>
<dbReference type="Pfam" id="PF01636">
    <property type="entry name" value="APH"/>
    <property type="match status" value="1"/>
</dbReference>
<proteinExistence type="predicted"/>
<dbReference type="EMBL" id="JAGPXC010000004">
    <property type="protein sequence ID" value="KAH6654267.1"/>
    <property type="molecule type" value="Genomic_DNA"/>
</dbReference>
<dbReference type="AlphaFoldDB" id="A0A9P8UL46"/>
<dbReference type="InterPro" id="IPR011009">
    <property type="entry name" value="Kinase-like_dom_sf"/>
</dbReference>
<reference evidence="2" key="1">
    <citation type="journal article" date="2021" name="Nat. Commun.">
        <title>Genetic determinants of endophytism in the Arabidopsis root mycobiome.</title>
        <authorList>
            <person name="Mesny F."/>
            <person name="Miyauchi S."/>
            <person name="Thiergart T."/>
            <person name="Pickel B."/>
            <person name="Atanasova L."/>
            <person name="Karlsson M."/>
            <person name="Huettel B."/>
            <person name="Barry K.W."/>
            <person name="Haridas S."/>
            <person name="Chen C."/>
            <person name="Bauer D."/>
            <person name="Andreopoulos W."/>
            <person name="Pangilinan J."/>
            <person name="LaButti K."/>
            <person name="Riley R."/>
            <person name="Lipzen A."/>
            <person name="Clum A."/>
            <person name="Drula E."/>
            <person name="Henrissat B."/>
            <person name="Kohler A."/>
            <person name="Grigoriev I.V."/>
            <person name="Martin F.M."/>
            <person name="Hacquard S."/>
        </authorList>
    </citation>
    <scope>NUCLEOTIDE SEQUENCE</scope>
    <source>
        <strain evidence="2">MPI-SDFR-AT-0073</strain>
    </source>
</reference>
<dbReference type="RefSeq" id="XP_045958537.1">
    <property type="nucleotide sequence ID" value="XM_046100040.1"/>
</dbReference>
<evidence type="ECO:0000313" key="3">
    <source>
        <dbReference type="Proteomes" id="UP000758603"/>
    </source>
</evidence>
<comment type="caution">
    <text evidence="2">The sequence shown here is derived from an EMBL/GenBank/DDBJ whole genome shotgun (WGS) entry which is preliminary data.</text>
</comment>
<accession>A0A9P8UL46</accession>
<dbReference type="Gene3D" id="3.90.1200.10">
    <property type="match status" value="1"/>
</dbReference>
<keyword evidence="3" id="KW-1185">Reference proteome</keyword>
<dbReference type="Proteomes" id="UP000758603">
    <property type="component" value="Unassembled WGS sequence"/>
</dbReference>
<protein>
    <recommendedName>
        <fullName evidence="1">Aminoglycoside phosphotransferase domain-containing protein</fullName>
    </recommendedName>
</protein>
<name>A0A9P8UL46_9PEZI</name>
<dbReference type="GeneID" id="70128932"/>
<evidence type="ECO:0000259" key="1">
    <source>
        <dbReference type="Pfam" id="PF01636"/>
    </source>
</evidence>
<sequence>MAAHQRDSGVSVSSFFARCKLPSNTRDDCDIFAKTHFPSEESRPVPFQGYCSYTMIVGRDRIVQFRPAGHGLDVDIIAAARRIFGGIVPETKFLGALEDSDLRVYAMTKLEGVSLSDLRLSSSPGRTRSLRRHVVQDFARIQATSWLHRRSENQVSAKRLVGSSLRWRIDAIMANIPEKFKRFVYIAHQSLQDIENLPWVMSHGDFIPANVLVCPNTGRVKGLLDWAEAEWLPFGVGMYGLEELLGEEVDGRFKYHTEARELRVLFWKCLSSLVPELSRDLRFSENVKRAQLLGILFWHAIAFDDGKLDRVVEEGVDDGEIQRLEAFLLSSSGPPYMRTRRNLGEKWRFSYNHVRKFMVGEK</sequence>
<gene>
    <name evidence="2" type="ORF">BKA67DRAFT_535597</name>
</gene>
<dbReference type="SUPFAM" id="SSF56112">
    <property type="entry name" value="Protein kinase-like (PK-like)"/>
    <property type="match status" value="1"/>
</dbReference>
<evidence type="ECO:0000313" key="2">
    <source>
        <dbReference type="EMBL" id="KAH6654267.1"/>
    </source>
</evidence>
<feature type="domain" description="Aminoglycoside phosphotransferase" evidence="1">
    <location>
        <begin position="97"/>
        <end position="231"/>
    </location>
</feature>
<dbReference type="InterPro" id="IPR002575">
    <property type="entry name" value="Aminoglycoside_PTrfase"/>
</dbReference>